<feature type="region of interest" description="Disordered" evidence="1">
    <location>
        <begin position="281"/>
        <end position="304"/>
    </location>
</feature>
<dbReference type="GeneID" id="37038594"/>
<dbReference type="OrthoDB" id="10490742at2759"/>
<evidence type="ECO:0000256" key="2">
    <source>
        <dbReference type="SAM" id="SignalP"/>
    </source>
</evidence>
<protein>
    <submittedName>
        <fullName evidence="3">Uncharacterized protein</fullName>
    </submittedName>
</protein>
<evidence type="ECO:0000313" key="4">
    <source>
        <dbReference type="Proteomes" id="UP000245783"/>
    </source>
</evidence>
<dbReference type="EMBL" id="KZ819412">
    <property type="protein sequence ID" value="PWN40602.1"/>
    <property type="molecule type" value="Genomic_DNA"/>
</dbReference>
<feature type="signal peptide" evidence="2">
    <location>
        <begin position="1"/>
        <end position="17"/>
    </location>
</feature>
<keyword evidence="2" id="KW-0732">Signal</keyword>
<feature type="chain" id="PRO_5016423732" evidence="2">
    <location>
        <begin position="18"/>
        <end position="304"/>
    </location>
</feature>
<dbReference type="RefSeq" id="XP_025367762.1">
    <property type="nucleotide sequence ID" value="XM_025516724.1"/>
</dbReference>
<sequence length="304" mass="33606">MMRMISFVCLIAPVALAVSDFVMPGYGLWELTNRLSDMGELEAESVWNQACRDHVGRGVRSDFGWIEDRRAYGLYCHAPGALEGSDKTEDTVKYLNTKVQPDKEDWTIEAVSSPASTGQTTEHMNTVMVHRTHTLASADMESPNTSSSHAEHREVQVGDKTVVPESKLSLTYQIVEGWQKKVKSLEAQLQTEIEAPLQHFSKDKGPQKLQSMLDLDATHGRTEDYHNFVRVDCRGALDIALAKEEGQAAEQPAAKNLRMERSADLPASISTTASTFAKSTSGVLASYDKNKPGSSARQAPRHHF</sequence>
<reference evidence="3 4" key="1">
    <citation type="journal article" date="2018" name="Mol. Biol. Evol.">
        <title>Broad Genomic Sampling Reveals a Smut Pathogenic Ancestry of the Fungal Clade Ustilaginomycotina.</title>
        <authorList>
            <person name="Kijpornyongpan T."/>
            <person name="Mondo S.J."/>
            <person name="Barry K."/>
            <person name="Sandor L."/>
            <person name="Lee J."/>
            <person name="Lipzen A."/>
            <person name="Pangilinan J."/>
            <person name="LaButti K."/>
            <person name="Hainaut M."/>
            <person name="Henrissat B."/>
            <person name="Grigoriev I.V."/>
            <person name="Spatafora J.W."/>
            <person name="Aime M.C."/>
        </authorList>
    </citation>
    <scope>NUCLEOTIDE SEQUENCE [LARGE SCALE GENOMIC DNA]</scope>
    <source>
        <strain evidence="3 4">MCA 4658</strain>
    </source>
</reference>
<evidence type="ECO:0000256" key="1">
    <source>
        <dbReference type="SAM" id="MobiDB-lite"/>
    </source>
</evidence>
<proteinExistence type="predicted"/>
<accession>A0A316VSY6</accession>
<name>A0A316VSY6_9BASI</name>
<organism evidence="3 4">
    <name type="scientific">Ceraceosorus guamensis</name>
    <dbReference type="NCBI Taxonomy" id="1522189"/>
    <lineage>
        <taxon>Eukaryota</taxon>
        <taxon>Fungi</taxon>
        <taxon>Dikarya</taxon>
        <taxon>Basidiomycota</taxon>
        <taxon>Ustilaginomycotina</taxon>
        <taxon>Exobasidiomycetes</taxon>
        <taxon>Ceraceosorales</taxon>
        <taxon>Ceraceosoraceae</taxon>
        <taxon>Ceraceosorus</taxon>
    </lineage>
</organism>
<evidence type="ECO:0000313" key="3">
    <source>
        <dbReference type="EMBL" id="PWN40602.1"/>
    </source>
</evidence>
<dbReference type="InParanoid" id="A0A316VSY6"/>
<dbReference type="AlphaFoldDB" id="A0A316VSY6"/>
<dbReference type="Proteomes" id="UP000245783">
    <property type="component" value="Unassembled WGS sequence"/>
</dbReference>
<gene>
    <name evidence="3" type="ORF">IE81DRAFT_360950</name>
</gene>
<keyword evidence="4" id="KW-1185">Reference proteome</keyword>